<dbReference type="InterPro" id="IPR023393">
    <property type="entry name" value="START-like_dom_sf"/>
</dbReference>
<dbReference type="EMBL" id="NFZT01000001">
    <property type="protein sequence ID" value="OWV32318.1"/>
    <property type="molecule type" value="Genomic_DNA"/>
</dbReference>
<evidence type="ECO:0000256" key="2">
    <source>
        <dbReference type="SAM" id="Phobius"/>
    </source>
</evidence>
<organism evidence="3 4">
    <name type="scientific">Pacificimonas flava</name>
    <dbReference type="NCBI Taxonomy" id="1234595"/>
    <lineage>
        <taxon>Bacteria</taxon>
        <taxon>Pseudomonadati</taxon>
        <taxon>Pseudomonadota</taxon>
        <taxon>Alphaproteobacteria</taxon>
        <taxon>Sphingomonadales</taxon>
        <taxon>Sphingosinicellaceae</taxon>
        <taxon>Pacificimonas</taxon>
    </lineage>
</organism>
<dbReference type="PANTHER" id="PTHR38588">
    <property type="entry name" value="BLL0334 PROTEIN"/>
    <property type="match status" value="1"/>
</dbReference>
<proteinExistence type="predicted"/>
<dbReference type="PANTHER" id="PTHR38588:SF1">
    <property type="entry name" value="BLL0334 PROTEIN"/>
    <property type="match status" value="1"/>
</dbReference>
<sequence length="230" mass="23807">MKISGQTRIAAPRERVWAALMDPDVLARCIDGVESLERTEDDRFAGKMNAKVGPVRAKFTGEVAIQEAEPPQHYVLRGEGKGGVAGFAKGSAAVDLEEPEPGATILNYTAESQVGGKLAQLGSRLVEGAAKGYAERFFENFKDVVEGNPGSGAVPAAAEEAQPLADPVEASPGKPSVPADTPAAQEPTAPVTGAVDDSEPFRSESSGLGVKGWAALVILIAAGIVAIQFL</sequence>
<dbReference type="AlphaFoldDB" id="A0A219B3C5"/>
<protein>
    <recommendedName>
        <fullName evidence="5">Carbon monoxide dehydrogenase</fullName>
    </recommendedName>
</protein>
<keyword evidence="4" id="KW-1185">Reference proteome</keyword>
<dbReference type="CDD" id="cd05018">
    <property type="entry name" value="CoxG"/>
    <property type="match status" value="1"/>
</dbReference>
<evidence type="ECO:0000313" key="3">
    <source>
        <dbReference type="EMBL" id="OWV32318.1"/>
    </source>
</evidence>
<evidence type="ECO:0000313" key="4">
    <source>
        <dbReference type="Proteomes" id="UP000198462"/>
    </source>
</evidence>
<reference evidence="4" key="1">
    <citation type="submission" date="2017-05" db="EMBL/GenBank/DDBJ databases">
        <authorList>
            <person name="Lin X."/>
        </authorList>
    </citation>
    <scope>NUCLEOTIDE SEQUENCE [LARGE SCALE GENOMIC DNA]</scope>
    <source>
        <strain evidence="4">JLT2012</strain>
    </source>
</reference>
<keyword evidence="2" id="KW-1133">Transmembrane helix</keyword>
<feature type="transmembrane region" description="Helical" evidence="2">
    <location>
        <begin position="212"/>
        <end position="229"/>
    </location>
</feature>
<feature type="region of interest" description="Disordered" evidence="1">
    <location>
        <begin position="152"/>
        <end position="203"/>
    </location>
</feature>
<dbReference type="InterPro" id="IPR010419">
    <property type="entry name" value="CO_DH_gsu"/>
</dbReference>
<name>A0A219B3C5_9SPHN</name>
<dbReference type="Gene3D" id="3.30.530.20">
    <property type="match status" value="1"/>
</dbReference>
<dbReference type="OrthoDB" id="9787428at2"/>
<dbReference type="Pfam" id="PF06240">
    <property type="entry name" value="COXG"/>
    <property type="match status" value="1"/>
</dbReference>
<dbReference type="SUPFAM" id="SSF55961">
    <property type="entry name" value="Bet v1-like"/>
    <property type="match status" value="1"/>
</dbReference>
<keyword evidence="2" id="KW-0472">Membrane</keyword>
<comment type="caution">
    <text evidence="3">The sequence shown here is derived from an EMBL/GenBank/DDBJ whole genome shotgun (WGS) entry which is preliminary data.</text>
</comment>
<dbReference type="RefSeq" id="WP_088711117.1">
    <property type="nucleotide sequence ID" value="NZ_NFZT01000001.1"/>
</dbReference>
<evidence type="ECO:0008006" key="5">
    <source>
        <dbReference type="Google" id="ProtNLM"/>
    </source>
</evidence>
<evidence type="ECO:0000256" key="1">
    <source>
        <dbReference type="SAM" id="MobiDB-lite"/>
    </source>
</evidence>
<dbReference type="Proteomes" id="UP000198462">
    <property type="component" value="Unassembled WGS sequence"/>
</dbReference>
<accession>A0A219B3C5</accession>
<keyword evidence="2" id="KW-0812">Transmembrane</keyword>
<gene>
    <name evidence="3" type="ORF">B5C34_01845</name>
</gene>